<dbReference type="OrthoDB" id="3270241at2759"/>
<evidence type="ECO:0000313" key="4">
    <source>
        <dbReference type="Proteomes" id="UP000308652"/>
    </source>
</evidence>
<dbReference type="Proteomes" id="UP000308652">
    <property type="component" value="Unassembled WGS sequence"/>
</dbReference>
<sequence length="548" mass="59123">MSQPESAPSASPLHSQATPSYQANGCRWNWCGQIFSTTEELLHHVIHAHVRRATPVRRGDIPMLRRAEEGIGSSFNFSAIAGSTQSNDDTFKVSATSKEDAMPICTQEPSSSLPSPPASSPPSLVHAYSPEPKGTRFSSSASDVYSYAYDYERRSPEQFQGQASGQPAQPLETIYITSSSNEGGISGRIRSPVPIISRRAPTFSSLVGNADSPPSQTTPASPTLEALVADAIRSKKRKTHPDIDADVPSLRRKIPESDDSINGQYSQILQSSYDSHDSVEKQLTQSLNDDLKGRSNLLAGLKQPDNGDQATTDLHVDTSTDAVVQSPGDGDCTSLCGSQSPILLQRASIHLPSQLSQLPSQFQIDPQSHASGSGTQSLSLSIQTQFASSPRFQLTPMPLPSPAFAVSTPFMARPQQAWYQPSVPIHRVSRKKSSTGDAQSVSANASPASEAKMDSDDLSAYRFGALNLQPTMPSVNGTPLQSQKQQSPSQSSPERMRNHATYSHSQLQSQADQLQESQWSHSLDGSQDLSYPALQTQAPYQSQSLSQM</sequence>
<organism evidence="3 4">
    <name type="scientific">Crucibulum laeve</name>
    <dbReference type="NCBI Taxonomy" id="68775"/>
    <lineage>
        <taxon>Eukaryota</taxon>
        <taxon>Fungi</taxon>
        <taxon>Dikarya</taxon>
        <taxon>Basidiomycota</taxon>
        <taxon>Agaricomycotina</taxon>
        <taxon>Agaricomycetes</taxon>
        <taxon>Agaricomycetidae</taxon>
        <taxon>Agaricales</taxon>
        <taxon>Agaricineae</taxon>
        <taxon>Nidulariaceae</taxon>
        <taxon>Crucibulum</taxon>
    </lineage>
</organism>
<dbReference type="STRING" id="68775.A0A5C3ME65"/>
<feature type="compositionally biased region" description="Low complexity" evidence="1">
    <location>
        <begin position="212"/>
        <end position="223"/>
    </location>
</feature>
<dbReference type="Pfam" id="PF21816">
    <property type="entry name" value="Zap1_zf1"/>
    <property type="match status" value="1"/>
</dbReference>
<accession>A0A5C3ME65</accession>
<reference evidence="3 4" key="1">
    <citation type="journal article" date="2019" name="Nat. Ecol. Evol.">
        <title>Megaphylogeny resolves global patterns of mushroom evolution.</title>
        <authorList>
            <person name="Varga T."/>
            <person name="Krizsan K."/>
            <person name="Foldi C."/>
            <person name="Dima B."/>
            <person name="Sanchez-Garcia M."/>
            <person name="Sanchez-Ramirez S."/>
            <person name="Szollosi G.J."/>
            <person name="Szarkandi J.G."/>
            <person name="Papp V."/>
            <person name="Albert L."/>
            <person name="Andreopoulos W."/>
            <person name="Angelini C."/>
            <person name="Antonin V."/>
            <person name="Barry K.W."/>
            <person name="Bougher N.L."/>
            <person name="Buchanan P."/>
            <person name="Buyck B."/>
            <person name="Bense V."/>
            <person name="Catcheside P."/>
            <person name="Chovatia M."/>
            <person name="Cooper J."/>
            <person name="Damon W."/>
            <person name="Desjardin D."/>
            <person name="Finy P."/>
            <person name="Geml J."/>
            <person name="Haridas S."/>
            <person name="Hughes K."/>
            <person name="Justo A."/>
            <person name="Karasinski D."/>
            <person name="Kautmanova I."/>
            <person name="Kiss B."/>
            <person name="Kocsube S."/>
            <person name="Kotiranta H."/>
            <person name="LaButti K.M."/>
            <person name="Lechner B.E."/>
            <person name="Liimatainen K."/>
            <person name="Lipzen A."/>
            <person name="Lukacs Z."/>
            <person name="Mihaltcheva S."/>
            <person name="Morgado L.N."/>
            <person name="Niskanen T."/>
            <person name="Noordeloos M.E."/>
            <person name="Ohm R.A."/>
            <person name="Ortiz-Santana B."/>
            <person name="Ovrebo C."/>
            <person name="Racz N."/>
            <person name="Riley R."/>
            <person name="Savchenko A."/>
            <person name="Shiryaev A."/>
            <person name="Soop K."/>
            <person name="Spirin V."/>
            <person name="Szebenyi C."/>
            <person name="Tomsovsky M."/>
            <person name="Tulloss R.E."/>
            <person name="Uehling J."/>
            <person name="Grigoriev I.V."/>
            <person name="Vagvolgyi C."/>
            <person name="Papp T."/>
            <person name="Martin F.M."/>
            <person name="Miettinen O."/>
            <person name="Hibbett D.S."/>
            <person name="Nagy L.G."/>
        </authorList>
    </citation>
    <scope>NUCLEOTIDE SEQUENCE [LARGE SCALE GENOMIC DNA]</scope>
    <source>
        <strain evidence="3 4">CBS 166.37</strain>
    </source>
</reference>
<evidence type="ECO:0000313" key="3">
    <source>
        <dbReference type="EMBL" id="TFK43729.1"/>
    </source>
</evidence>
<protein>
    <recommendedName>
        <fullName evidence="2">C2H2-type domain-containing protein</fullName>
    </recommendedName>
</protein>
<name>A0A5C3ME65_9AGAR</name>
<feature type="region of interest" description="Disordered" evidence="1">
    <location>
        <begin position="469"/>
        <end position="548"/>
    </location>
</feature>
<dbReference type="AlphaFoldDB" id="A0A5C3ME65"/>
<feature type="region of interest" description="Disordered" evidence="1">
    <location>
        <begin position="98"/>
        <end position="139"/>
    </location>
</feature>
<evidence type="ECO:0000256" key="1">
    <source>
        <dbReference type="SAM" id="MobiDB-lite"/>
    </source>
</evidence>
<dbReference type="Gene3D" id="3.30.160.60">
    <property type="entry name" value="Classic Zinc Finger"/>
    <property type="match status" value="1"/>
</dbReference>
<dbReference type="GO" id="GO:0008270">
    <property type="term" value="F:zinc ion binding"/>
    <property type="evidence" value="ECO:0007669"/>
    <property type="project" value="InterPro"/>
</dbReference>
<feature type="region of interest" description="Disordered" evidence="1">
    <location>
        <begin position="204"/>
        <end position="223"/>
    </location>
</feature>
<feature type="domain" description="C2H2-type" evidence="2">
    <location>
        <begin position="26"/>
        <end position="49"/>
    </location>
</feature>
<feature type="compositionally biased region" description="Polar residues" evidence="1">
    <location>
        <begin position="435"/>
        <end position="447"/>
    </location>
</feature>
<dbReference type="PROSITE" id="PS00028">
    <property type="entry name" value="ZINC_FINGER_C2H2_1"/>
    <property type="match status" value="1"/>
</dbReference>
<feature type="region of interest" description="Disordered" evidence="1">
    <location>
        <begin position="429"/>
        <end position="454"/>
    </location>
</feature>
<evidence type="ECO:0000259" key="2">
    <source>
        <dbReference type="PROSITE" id="PS00028"/>
    </source>
</evidence>
<proteinExistence type="predicted"/>
<dbReference type="InterPro" id="IPR048420">
    <property type="entry name" value="Zap1-like_Znf1"/>
</dbReference>
<dbReference type="EMBL" id="ML213591">
    <property type="protein sequence ID" value="TFK43729.1"/>
    <property type="molecule type" value="Genomic_DNA"/>
</dbReference>
<gene>
    <name evidence="3" type="ORF">BDQ12DRAFT_675457</name>
</gene>
<dbReference type="InterPro" id="IPR013087">
    <property type="entry name" value="Znf_C2H2_type"/>
</dbReference>
<feature type="region of interest" description="Disordered" evidence="1">
    <location>
        <begin position="233"/>
        <end position="263"/>
    </location>
</feature>
<feature type="compositionally biased region" description="Polar residues" evidence="1">
    <location>
        <begin position="469"/>
        <end position="480"/>
    </location>
</feature>
<keyword evidence="4" id="KW-1185">Reference proteome</keyword>
<feature type="compositionally biased region" description="Low complexity" evidence="1">
    <location>
        <begin position="481"/>
        <end position="493"/>
    </location>
</feature>
<feature type="compositionally biased region" description="Polar residues" evidence="1">
    <location>
        <begin position="500"/>
        <end position="548"/>
    </location>
</feature>